<gene>
    <name evidence="2" type="ORF">SAMN04488128_103161</name>
</gene>
<name>A0A1T4SN27_9BACT</name>
<keyword evidence="3" id="KW-1185">Reference proteome</keyword>
<evidence type="ECO:0000256" key="1">
    <source>
        <dbReference type="SAM" id="Phobius"/>
    </source>
</evidence>
<dbReference type="STRING" id="634771.SAMN04488128_103161"/>
<accession>A0A1T4SN27</accession>
<keyword evidence="1" id="KW-1133">Transmembrane helix</keyword>
<proteinExistence type="predicted"/>
<dbReference type="EMBL" id="FUWZ01000003">
    <property type="protein sequence ID" value="SKA29704.1"/>
    <property type="molecule type" value="Genomic_DNA"/>
</dbReference>
<organism evidence="2 3">
    <name type="scientific">Chitinophaga eiseniae</name>
    <dbReference type="NCBI Taxonomy" id="634771"/>
    <lineage>
        <taxon>Bacteria</taxon>
        <taxon>Pseudomonadati</taxon>
        <taxon>Bacteroidota</taxon>
        <taxon>Chitinophagia</taxon>
        <taxon>Chitinophagales</taxon>
        <taxon>Chitinophagaceae</taxon>
        <taxon>Chitinophaga</taxon>
    </lineage>
</organism>
<dbReference type="OrthoDB" id="9939610at2"/>
<dbReference type="RefSeq" id="WP_078670534.1">
    <property type="nucleotide sequence ID" value="NZ_FUWZ01000003.1"/>
</dbReference>
<feature type="transmembrane region" description="Helical" evidence="1">
    <location>
        <begin position="6"/>
        <end position="26"/>
    </location>
</feature>
<sequence>MNAQLKVWHLLSAIVAFIIAVGTLIFNTGAMVAKTEVRVTNLESWKAVFLSDYREDMKEMNRKQDAIMKSQGEILLLLQSKADKK</sequence>
<dbReference type="Proteomes" id="UP000190367">
    <property type="component" value="Unassembled WGS sequence"/>
</dbReference>
<evidence type="ECO:0000313" key="3">
    <source>
        <dbReference type="Proteomes" id="UP000190367"/>
    </source>
</evidence>
<keyword evidence="1" id="KW-0472">Membrane</keyword>
<evidence type="ECO:0000313" key="2">
    <source>
        <dbReference type="EMBL" id="SKA29704.1"/>
    </source>
</evidence>
<reference evidence="3" key="1">
    <citation type="submission" date="2017-02" db="EMBL/GenBank/DDBJ databases">
        <authorList>
            <person name="Varghese N."/>
            <person name="Submissions S."/>
        </authorList>
    </citation>
    <scope>NUCLEOTIDE SEQUENCE [LARGE SCALE GENOMIC DNA]</scope>
    <source>
        <strain evidence="3">DSM 22224</strain>
    </source>
</reference>
<protein>
    <submittedName>
        <fullName evidence="2">Uncharacterized protein</fullName>
    </submittedName>
</protein>
<keyword evidence="1" id="KW-0812">Transmembrane</keyword>
<dbReference type="AlphaFoldDB" id="A0A1T4SN27"/>